<dbReference type="OrthoDB" id="8851040at2"/>
<comment type="subcellular location">
    <subcellularLocation>
        <location evidence="1">Cell inner membrane</location>
        <topology evidence="1">Single-pass membrane protein</topology>
    </subcellularLocation>
</comment>
<evidence type="ECO:0000256" key="7">
    <source>
        <dbReference type="ARBA" id="ARBA00022989"/>
    </source>
</evidence>
<evidence type="ECO:0000256" key="3">
    <source>
        <dbReference type="ARBA" id="ARBA00022475"/>
    </source>
</evidence>
<dbReference type="GO" id="GO:0015628">
    <property type="term" value="P:protein secretion by the type II secretion system"/>
    <property type="evidence" value="ECO:0007669"/>
    <property type="project" value="InterPro"/>
</dbReference>
<dbReference type="Proteomes" id="UP000001977">
    <property type="component" value="Chromosome"/>
</dbReference>
<evidence type="ECO:0000313" key="13">
    <source>
        <dbReference type="EMBL" id="CAJ47946.1"/>
    </source>
</evidence>
<keyword evidence="6 11" id="KW-0812">Transmembrane</keyword>
<evidence type="ECO:0000256" key="1">
    <source>
        <dbReference type="ARBA" id="ARBA00004377"/>
    </source>
</evidence>
<dbReference type="NCBIfam" id="TIGR02532">
    <property type="entry name" value="IV_pilin_GFxxxE"/>
    <property type="match status" value="1"/>
</dbReference>
<keyword evidence="14" id="KW-1185">Reference proteome</keyword>
<dbReference type="GO" id="GO:0015627">
    <property type="term" value="C:type II protein secretion system complex"/>
    <property type="evidence" value="ECO:0007669"/>
    <property type="project" value="InterPro"/>
</dbReference>
<organism evidence="13 14">
    <name type="scientific">Bordetella avium (strain 197N)</name>
    <dbReference type="NCBI Taxonomy" id="360910"/>
    <lineage>
        <taxon>Bacteria</taxon>
        <taxon>Pseudomonadati</taxon>
        <taxon>Pseudomonadota</taxon>
        <taxon>Betaproteobacteria</taxon>
        <taxon>Burkholderiales</taxon>
        <taxon>Alcaligenaceae</taxon>
        <taxon>Bordetella</taxon>
    </lineage>
</organism>
<dbReference type="InterPro" id="IPR045584">
    <property type="entry name" value="Pilin-like"/>
</dbReference>
<dbReference type="InterPro" id="IPR022346">
    <property type="entry name" value="T2SS_GspH"/>
</dbReference>
<keyword evidence="8 11" id="KW-0472">Membrane</keyword>
<feature type="domain" description="General secretion pathway GspH" evidence="12">
    <location>
        <begin position="47"/>
        <end position="151"/>
    </location>
</feature>
<protein>
    <recommendedName>
        <fullName evidence="2">Type II secretion system protein H</fullName>
    </recommendedName>
    <alternativeName>
        <fullName evidence="10">General secretion pathway protein H</fullName>
    </alternativeName>
</protein>
<sequence>MQTSAPGRSERGFTLLEMLVVLVIVGMTAGMVTLAVRPASDALLEDARRLERAFTVAQGEALSDGRAIRWRANNAGWAFERDGRALTLSAQDDRVPPPDDFSTDEQLRPMRFTAAPVSLRLDPERTLTFNTEWVAAPFALVLESAGRRVELRRDPAGNYDIR</sequence>
<accession>Q2KZL9</accession>
<dbReference type="InterPro" id="IPR002416">
    <property type="entry name" value="T2SS_protein-GspH"/>
</dbReference>
<evidence type="ECO:0000256" key="5">
    <source>
        <dbReference type="ARBA" id="ARBA00022519"/>
    </source>
</evidence>
<reference evidence="13 14" key="1">
    <citation type="journal article" date="2006" name="J. Bacteriol.">
        <title>Comparison of the genome sequence of the poultry pathogen Bordetella avium with those of B. bronchiseptica, B. pertussis, and B. parapertussis reveals extensive diversity in surface structures associated with host interaction.</title>
        <authorList>
            <person name="Sebaihia M."/>
            <person name="Preston A."/>
            <person name="Maskell D.J."/>
            <person name="Kuzmiak H."/>
            <person name="Connell T.D."/>
            <person name="King N.D."/>
            <person name="Orndorff P.E."/>
            <person name="Miyamoto D.M."/>
            <person name="Thomson N.R."/>
            <person name="Harris D."/>
            <person name="Goble A."/>
            <person name="Lord A."/>
            <person name="Murphy L."/>
            <person name="Quail M.A."/>
            <person name="Rutter S."/>
            <person name="Squares R."/>
            <person name="Squares S."/>
            <person name="Woodward J."/>
            <person name="Parkhill J."/>
            <person name="Temple L.M."/>
        </authorList>
    </citation>
    <scope>NUCLEOTIDE SEQUENCE [LARGE SCALE GENOMIC DNA]</scope>
    <source>
        <strain evidence="13 14">197N</strain>
    </source>
</reference>
<evidence type="ECO:0000256" key="4">
    <source>
        <dbReference type="ARBA" id="ARBA00022481"/>
    </source>
</evidence>
<evidence type="ECO:0000256" key="8">
    <source>
        <dbReference type="ARBA" id="ARBA00023136"/>
    </source>
</evidence>
<dbReference type="EMBL" id="AM167904">
    <property type="protein sequence ID" value="CAJ47946.1"/>
    <property type="molecule type" value="Genomic_DNA"/>
</dbReference>
<dbReference type="PRINTS" id="PR00885">
    <property type="entry name" value="BCTERIALGSPH"/>
</dbReference>
<evidence type="ECO:0000313" key="14">
    <source>
        <dbReference type="Proteomes" id="UP000001977"/>
    </source>
</evidence>
<dbReference type="KEGG" id="bav:BAV0341"/>
<dbReference type="PROSITE" id="PS00409">
    <property type="entry name" value="PROKAR_NTER_METHYL"/>
    <property type="match status" value="1"/>
</dbReference>
<dbReference type="SUPFAM" id="SSF54523">
    <property type="entry name" value="Pili subunits"/>
    <property type="match status" value="1"/>
</dbReference>
<proteinExistence type="inferred from homology"/>
<keyword evidence="7 11" id="KW-1133">Transmembrane helix</keyword>
<dbReference type="eggNOG" id="COG2165">
    <property type="taxonomic scope" value="Bacteria"/>
</dbReference>
<keyword evidence="5" id="KW-0997">Cell inner membrane</keyword>
<keyword evidence="4" id="KW-0488">Methylation</keyword>
<dbReference type="GO" id="GO:0005886">
    <property type="term" value="C:plasma membrane"/>
    <property type="evidence" value="ECO:0007669"/>
    <property type="project" value="UniProtKB-SubCell"/>
</dbReference>
<feature type="transmembrane region" description="Helical" evidence="11">
    <location>
        <begin position="12"/>
        <end position="36"/>
    </location>
</feature>
<evidence type="ECO:0000256" key="9">
    <source>
        <dbReference type="ARBA" id="ARBA00025772"/>
    </source>
</evidence>
<dbReference type="InterPro" id="IPR012902">
    <property type="entry name" value="N_methyl_site"/>
</dbReference>
<evidence type="ECO:0000256" key="10">
    <source>
        <dbReference type="ARBA" id="ARBA00030775"/>
    </source>
</evidence>
<comment type="similarity">
    <text evidence="9">Belongs to the GSP H family.</text>
</comment>
<dbReference type="HOGENOM" id="CLU_113215_1_0_4"/>
<evidence type="ECO:0000256" key="6">
    <source>
        <dbReference type="ARBA" id="ARBA00022692"/>
    </source>
</evidence>
<dbReference type="Pfam" id="PF12019">
    <property type="entry name" value="GspH"/>
    <property type="match status" value="1"/>
</dbReference>
<dbReference type="STRING" id="360910.BAV0341"/>
<dbReference type="Pfam" id="PF07963">
    <property type="entry name" value="N_methyl"/>
    <property type="match status" value="1"/>
</dbReference>
<evidence type="ECO:0000256" key="11">
    <source>
        <dbReference type="SAM" id="Phobius"/>
    </source>
</evidence>
<evidence type="ECO:0000259" key="12">
    <source>
        <dbReference type="Pfam" id="PF12019"/>
    </source>
</evidence>
<name>Q2KZL9_BORA1</name>
<keyword evidence="3" id="KW-1003">Cell membrane</keyword>
<dbReference type="AlphaFoldDB" id="Q2KZL9"/>
<gene>
    <name evidence="13" type="primary">gspH</name>
    <name evidence="13" type="ordered locus">BAV0341</name>
</gene>
<evidence type="ECO:0000256" key="2">
    <source>
        <dbReference type="ARBA" id="ARBA00021549"/>
    </source>
</evidence>